<name>A0A0M3I988_ASCLU</name>
<dbReference type="WBParaSite" id="ALUE_0001399201-mRNA-1">
    <property type="protein sequence ID" value="ALUE_0001399201-mRNA-1"/>
    <property type="gene ID" value="ALUE_0001399201"/>
</dbReference>
<accession>A0A0M3I988</accession>
<keyword evidence="1" id="KW-1185">Reference proteome</keyword>
<sequence>MLSQYADGHPAFRKKFDEVVDSNRCLKRCMIDVRKKELELNIMRTVDFASYFLNLDVICSVIADARECIANCGVDSNPFNLRSMTIMCLPRILKETKKFSQCMQEEGSMVKSICQRQCGDIDRLNDEIETKTIELNSQKTADAMKLATILRKTNEACGMTKCYARCSRNNYASACHHLGRQEAGEFLYAFVNAVNNAMVEDAEERKLVQTMARSSPPQCNFMYTRGVLFNKTADEIMLRQMFARSGHSFDKYKSQTTTMLNSEMEQLQRRILLKELEVLDKRTKLLAKESLKLDLEIALIAKHENF</sequence>
<protein>
    <submittedName>
        <fullName evidence="2">CPG4 domain-containing protein</fullName>
    </submittedName>
</protein>
<evidence type="ECO:0000313" key="1">
    <source>
        <dbReference type="Proteomes" id="UP000036681"/>
    </source>
</evidence>
<evidence type="ECO:0000313" key="2">
    <source>
        <dbReference type="WBParaSite" id="ALUE_0001399201-mRNA-1"/>
    </source>
</evidence>
<dbReference type="Proteomes" id="UP000036681">
    <property type="component" value="Unplaced"/>
</dbReference>
<dbReference type="AlphaFoldDB" id="A0A0M3I988"/>
<proteinExistence type="predicted"/>
<reference evidence="2" key="1">
    <citation type="submission" date="2017-02" db="UniProtKB">
        <authorList>
            <consortium name="WormBaseParasite"/>
        </authorList>
    </citation>
    <scope>IDENTIFICATION</scope>
</reference>
<organism evidence="1 2">
    <name type="scientific">Ascaris lumbricoides</name>
    <name type="common">Giant roundworm</name>
    <dbReference type="NCBI Taxonomy" id="6252"/>
    <lineage>
        <taxon>Eukaryota</taxon>
        <taxon>Metazoa</taxon>
        <taxon>Ecdysozoa</taxon>
        <taxon>Nematoda</taxon>
        <taxon>Chromadorea</taxon>
        <taxon>Rhabditida</taxon>
        <taxon>Spirurina</taxon>
        <taxon>Ascaridomorpha</taxon>
        <taxon>Ascaridoidea</taxon>
        <taxon>Ascarididae</taxon>
        <taxon>Ascaris</taxon>
    </lineage>
</organism>